<evidence type="ECO:0000256" key="3">
    <source>
        <dbReference type="ARBA" id="ARBA00022833"/>
    </source>
</evidence>
<reference evidence="6 7" key="1">
    <citation type="submission" date="2019-10" db="EMBL/GenBank/DDBJ databases">
        <authorList>
            <person name="Palmer J.M."/>
        </authorList>
    </citation>
    <scope>NUCLEOTIDE SEQUENCE [LARGE SCALE GENOMIC DNA]</scope>
    <source>
        <strain evidence="6 7">TWF730</strain>
    </source>
</reference>
<keyword evidence="2" id="KW-0863">Zinc-finger</keyword>
<feature type="compositionally biased region" description="Low complexity" evidence="4">
    <location>
        <begin position="71"/>
        <end position="86"/>
    </location>
</feature>
<protein>
    <recommendedName>
        <fullName evidence="5">3CxxC-type domain-containing protein</fullName>
    </recommendedName>
</protein>
<dbReference type="AlphaFoldDB" id="A0AAV9VIP8"/>
<gene>
    <name evidence="6" type="ORF">TWF730_007074</name>
</gene>
<proteinExistence type="predicted"/>
<comment type="caution">
    <text evidence="6">The sequence shown here is derived from an EMBL/GenBank/DDBJ whole genome shotgun (WGS) entry which is preliminary data.</text>
</comment>
<dbReference type="InterPro" id="IPR027377">
    <property type="entry name" value="ZAR1/RTP1-5-like_Znf-3CxxC"/>
</dbReference>
<keyword evidence="1" id="KW-0479">Metal-binding</keyword>
<feature type="region of interest" description="Disordered" evidence="4">
    <location>
        <begin position="71"/>
        <end position="110"/>
    </location>
</feature>
<dbReference type="EMBL" id="JAVHNS010000003">
    <property type="protein sequence ID" value="KAK6360959.1"/>
    <property type="molecule type" value="Genomic_DNA"/>
</dbReference>
<feature type="domain" description="3CxxC-type" evidence="5">
    <location>
        <begin position="151"/>
        <end position="251"/>
    </location>
</feature>
<accession>A0AAV9VIP8</accession>
<dbReference type="Proteomes" id="UP001373714">
    <property type="component" value="Unassembled WGS sequence"/>
</dbReference>
<dbReference type="GO" id="GO:0008270">
    <property type="term" value="F:zinc ion binding"/>
    <property type="evidence" value="ECO:0007669"/>
    <property type="project" value="UniProtKB-KW"/>
</dbReference>
<dbReference type="Pfam" id="PF13695">
    <property type="entry name" value="Zn_ribbon_3CxxC"/>
    <property type="match status" value="1"/>
</dbReference>
<dbReference type="SMART" id="SM01328">
    <property type="entry name" value="zf-3CxxC"/>
    <property type="match status" value="1"/>
</dbReference>
<evidence type="ECO:0000256" key="2">
    <source>
        <dbReference type="ARBA" id="ARBA00022771"/>
    </source>
</evidence>
<keyword evidence="7" id="KW-1185">Reference proteome</keyword>
<name>A0AAV9VIP8_9PEZI</name>
<evidence type="ECO:0000256" key="4">
    <source>
        <dbReference type="SAM" id="MobiDB-lite"/>
    </source>
</evidence>
<organism evidence="6 7">
    <name type="scientific">Orbilia blumenaviensis</name>
    <dbReference type="NCBI Taxonomy" id="1796055"/>
    <lineage>
        <taxon>Eukaryota</taxon>
        <taxon>Fungi</taxon>
        <taxon>Dikarya</taxon>
        <taxon>Ascomycota</taxon>
        <taxon>Pezizomycotina</taxon>
        <taxon>Orbiliomycetes</taxon>
        <taxon>Orbiliales</taxon>
        <taxon>Orbiliaceae</taxon>
        <taxon>Orbilia</taxon>
    </lineage>
</organism>
<evidence type="ECO:0000259" key="5">
    <source>
        <dbReference type="SMART" id="SM01328"/>
    </source>
</evidence>
<sequence length="262" mass="29082">MSKNKNFRKQLAKMERSVLNALKMENYTRAQRRLINDERVRRKQEDTANTIDVAAVAENLNPILHQITVASSSTNSGQQQQSGDAGSDPRRSRRTGQSNGSGGSSHASGATTIDLGTRLLFPGYHESVSEQVEGVSFSDNIGELTLTYGTNLVGSFRCPQCHKVWTTGIIWTRIKGKILDHGQLEYCAVVFKQSCKKCEKLGIMKLEEDVYVERVARRLKIWKGEPVPPIEPHVKGTPPHEIELCEGCNAGECKRGRGSSNR</sequence>
<keyword evidence="3" id="KW-0862">Zinc</keyword>
<evidence type="ECO:0000256" key="1">
    <source>
        <dbReference type="ARBA" id="ARBA00022723"/>
    </source>
</evidence>
<evidence type="ECO:0000313" key="6">
    <source>
        <dbReference type="EMBL" id="KAK6360959.1"/>
    </source>
</evidence>
<evidence type="ECO:0000313" key="7">
    <source>
        <dbReference type="Proteomes" id="UP001373714"/>
    </source>
</evidence>